<dbReference type="InterPro" id="IPR015955">
    <property type="entry name" value="Lactate_DH/Glyco_Ohase_4_C"/>
</dbReference>
<evidence type="ECO:0000256" key="10">
    <source>
        <dbReference type="SAM" id="MobiDB-lite"/>
    </source>
</evidence>
<dbReference type="eggNOG" id="KOG1494">
    <property type="taxonomic scope" value="Eukaryota"/>
</dbReference>
<dbReference type="BioGRID-ORCS" id="103246656">
    <property type="hits" value="0 hits in 9 CRISPR screens"/>
</dbReference>
<sequence length="416" mass="43904">MTQPNTRVARGIPEPSFPTPGSGHDLTRSRRRAQPEVRSLSRGPTEQSRDRCGAWRSLESLACQQLLCLPVGAPPAPAMLSALARPASAALRRSFSTSAQNNAKVAVLGASGGIGQPLSLLLKNSPLVSRLTLYDIAHTPGVAADLSHIETKAVVKGYLGPEQLPDCLKGCDVVVIPAGVPRKPGMTRDDLFNTNATIVATLAAACAQHCPEAMICIIANPVNSTIPITAEVFKKHGVYNPSKIFGVTTLDIVRANTFVADLKGLDPARVNVPVIGGHAGKTIIPLISQCTPKVDFPQDQLTALTGRIQEAGTEVVKAKAGAGSATLSMAYAGARFVFSLVDAMNGKEGVVECSFVNSQETECTYFSTPLLLGKKGIEKNLGIGQVSSFEEKMISDAIPELKASIKKGEDFVKTLK</sequence>
<dbReference type="CTD" id="4191"/>
<dbReference type="SUPFAM" id="SSF51735">
    <property type="entry name" value="NAD(P)-binding Rossmann-fold domains"/>
    <property type="match status" value="1"/>
</dbReference>
<dbReference type="KEGG" id="csab:103246656"/>
<dbReference type="OMA" id="ASCAEYI"/>
<dbReference type="InterPro" id="IPR001236">
    <property type="entry name" value="Lactate/malate_DH_N"/>
</dbReference>
<evidence type="ECO:0000256" key="8">
    <source>
        <dbReference type="ARBA" id="ARBA00023027"/>
    </source>
</evidence>
<dbReference type="GeneID" id="103246656"/>
<dbReference type="GO" id="GO:0043490">
    <property type="term" value="P:malate-aspartate shuttle"/>
    <property type="evidence" value="ECO:0007669"/>
    <property type="project" value="Ensembl"/>
</dbReference>
<dbReference type="jPOST" id="A0A0D9RZX0"/>
<evidence type="ECO:0000256" key="6">
    <source>
        <dbReference type="ARBA" id="ARBA00022532"/>
    </source>
</evidence>
<dbReference type="InterPro" id="IPR010097">
    <property type="entry name" value="Malate_DH_type1"/>
</dbReference>
<dbReference type="STRING" id="60711.ENSCSAP00000014159"/>
<reference evidence="13" key="2">
    <citation type="submission" date="2025-08" db="UniProtKB">
        <authorList>
            <consortium name="Ensembl"/>
        </authorList>
    </citation>
    <scope>IDENTIFICATION</scope>
</reference>
<feature type="domain" description="Lactate/malate dehydrogenase C-terminal" evidence="12">
    <location>
        <begin position="248"/>
        <end position="412"/>
    </location>
</feature>
<feature type="region of interest" description="Disordered" evidence="10">
    <location>
        <begin position="1"/>
        <end position="50"/>
    </location>
</feature>
<reference evidence="13 14" key="1">
    <citation type="submission" date="2014-03" db="EMBL/GenBank/DDBJ databases">
        <authorList>
            <person name="Warren W."/>
            <person name="Wilson R.K."/>
        </authorList>
    </citation>
    <scope>NUCLEOTIDE SEQUENCE</scope>
</reference>
<keyword evidence="8" id="KW-0520">NAD</keyword>
<evidence type="ECO:0000256" key="9">
    <source>
        <dbReference type="ARBA" id="ARBA00048313"/>
    </source>
</evidence>
<dbReference type="Gene3D" id="3.40.50.720">
    <property type="entry name" value="NAD(P)-binding Rossmann-like Domain"/>
    <property type="match status" value="1"/>
</dbReference>
<dbReference type="Gene3D" id="3.90.110.10">
    <property type="entry name" value="Lactate dehydrogenase/glycoside hydrolase, family 4, C-terminal"/>
    <property type="match status" value="1"/>
</dbReference>
<dbReference type="PROSITE" id="PS00068">
    <property type="entry name" value="MDH"/>
    <property type="match status" value="1"/>
</dbReference>
<evidence type="ECO:0000259" key="11">
    <source>
        <dbReference type="Pfam" id="PF00056"/>
    </source>
</evidence>
<accession>A0A0D9RZX0</accession>
<evidence type="ECO:0000259" key="12">
    <source>
        <dbReference type="Pfam" id="PF02866"/>
    </source>
</evidence>
<evidence type="ECO:0000256" key="5">
    <source>
        <dbReference type="ARBA" id="ARBA00016075"/>
    </source>
</evidence>
<dbReference type="InterPro" id="IPR022383">
    <property type="entry name" value="Lactate/malate_DH_C"/>
</dbReference>
<dbReference type="InterPro" id="IPR036291">
    <property type="entry name" value="NAD(P)-bd_dom_sf"/>
</dbReference>
<comment type="catalytic activity">
    <reaction evidence="9">
        <text>(S)-malate + NAD(+) = oxaloacetate + NADH + H(+)</text>
        <dbReference type="Rhea" id="RHEA:21432"/>
        <dbReference type="ChEBI" id="CHEBI:15378"/>
        <dbReference type="ChEBI" id="CHEBI:15589"/>
        <dbReference type="ChEBI" id="CHEBI:16452"/>
        <dbReference type="ChEBI" id="CHEBI:57540"/>
        <dbReference type="ChEBI" id="CHEBI:57945"/>
        <dbReference type="EC" id="1.1.1.37"/>
    </reaction>
</comment>
<dbReference type="EC" id="1.1.1.37" evidence="4"/>
<dbReference type="Pfam" id="PF02866">
    <property type="entry name" value="Ldh_1_C"/>
    <property type="match status" value="1"/>
</dbReference>
<feature type="domain" description="Lactate/malate dehydrogenase N-terminal" evidence="11">
    <location>
        <begin position="104"/>
        <end position="246"/>
    </location>
</feature>
<dbReference type="AlphaFoldDB" id="A0A0D9RZX0"/>
<organism evidence="13 14">
    <name type="scientific">Chlorocebus sabaeus</name>
    <name type="common">Green monkey</name>
    <name type="synonym">Simia sabaea</name>
    <dbReference type="NCBI Taxonomy" id="60711"/>
    <lineage>
        <taxon>Eukaryota</taxon>
        <taxon>Metazoa</taxon>
        <taxon>Chordata</taxon>
        <taxon>Craniata</taxon>
        <taxon>Vertebrata</taxon>
        <taxon>Euteleostomi</taxon>
        <taxon>Mammalia</taxon>
        <taxon>Eutheria</taxon>
        <taxon>Euarchontoglires</taxon>
        <taxon>Primates</taxon>
        <taxon>Haplorrhini</taxon>
        <taxon>Catarrhini</taxon>
        <taxon>Cercopithecidae</taxon>
        <taxon>Cercopithecinae</taxon>
        <taxon>Chlorocebus</taxon>
    </lineage>
</organism>
<dbReference type="Pfam" id="PF00056">
    <property type="entry name" value="Ldh_1_N"/>
    <property type="match status" value="1"/>
</dbReference>
<evidence type="ECO:0000256" key="1">
    <source>
        <dbReference type="ARBA" id="ARBA00004305"/>
    </source>
</evidence>
<dbReference type="PANTHER" id="PTHR11540">
    <property type="entry name" value="MALATE AND LACTATE DEHYDROGENASE"/>
    <property type="match status" value="1"/>
</dbReference>
<dbReference type="GO" id="GO:0030060">
    <property type="term" value="F:L-malate dehydrogenase (NAD+) activity"/>
    <property type="evidence" value="ECO:0007669"/>
    <property type="project" value="UniProtKB-EC"/>
</dbReference>
<protein>
    <recommendedName>
        <fullName evidence="5">Malate dehydrogenase, mitochondrial</fullName>
        <ecNumber evidence="4">1.1.1.37</ecNumber>
    </recommendedName>
</protein>
<dbReference type="NCBIfam" id="TIGR01772">
    <property type="entry name" value="MDH_euk_gproteo"/>
    <property type="match status" value="1"/>
</dbReference>
<dbReference type="PANTHER" id="PTHR11540:SF16">
    <property type="entry name" value="MALATE DEHYDROGENASE, MITOCHONDRIAL"/>
    <property type="match status" value="1"/>
</dbReference>
<comment type="subunit">
    <text evidence="3">Homodimer.</text>
</comment>
<evidence type="ECO:0000256" key="2">
    <source>
        <dbReference type="ARBA" id="ARBA00008824"/>
    </source>
</evidence>
<proteinExistence type="inferred from homology"/>
<gene>
    <name evidence="13" type="primary">MDH2</name>
</gene>
<evidence type="ECO:0000256" key="3">
    <source>
        <dbReference type="ARBA" id="ARBA00011738"/>
    </source>
</evidence>
<dbReference type="FunFam" id="3.40.50.720:FF:000013">
    <property type="entry name" value="Malate dehydrogenase"/>
    <property type="match status" value="1"/>
</dbReference>
<keyword evidence="7" id="KW-0560">Oxidoreductase</keyword>
<reference evidence="13" key="3">
    <citation type="submission" date="2025-09" db="UniProtKB">
        <authorList>
            <consortium name="Ensembl"/>
        </authorList>
    </citation>
    <scope>IDENTIFICATION</scope>
</reference>
<dbReference type="EMBL" id="AQIB01139584">
    <property type="status" value="NOT_ANNOTATED_CDS"/>
    <property type="molecule type" value="Genomic_DNA"/>
</dbReference>
<evidence type="ECO:0000313" key="14">
    <source>
        <dbReference type="Proteomes" id="UP000029965"/>
    </source>
</evidence>
<dbReference type="SUPFAM" id="SSF56327">
    <property type="entry name" value="LDH C-terminal domain-like"/>
    <property type="match status" value="1"/>
</dbReference>
<keyword evidence="6" id="KW-0816">Tricarboxylic acid cycle</keyword>
<dbReference type="GO" id="GO:0006099">
    <property type="term" value="P:tricarboxylic acid cycle"/>
    <property type="evidence" value="ECO:0007669"/>
    <property type="project" value="UniProtKB-KW"/>
</dbReference>
<comment type="subcellular location">
    <subcellularLocation>
        <location evidence="1">Mitochondrion matrix</location>
    </subcellularLocation>
</comment>
<name>A0A0D9RZX0_CHLSB</name>
<dbReference type="GO" id="GO:0005759">
    <property type="term" value="C:mitochondrial matrix"/>
    <property type="evidence" value="ECO:0007669"/>
    <property type="project" value="UniProtKB-SubCell"/>
</dbReference>
<comment type="similarity">
    <text evidence="2">Belongs to the LDH/MDH superfamily. MDH type 1 family.</text>
</comment>
<keyword evidence="14" id="KW-1185">Reference proteome</keyword>
<dbReference type="Proteomes" id="UP000029965">
    <property type="component" value="Chromosome 28"/>
</dbReference>
<dbReference type="EMBL" id="AQIB01139585">
    <property type="status" value="NOT_ANNOTATED_CDS"/>
    <property type="molecule type" value="Genomic_DNA"/>
</dbReference>
<dbReference type="CDD" id="cd01337">
    <property type="entry name" value="MDH_glyoxysomal_mitochondrial"/>
    <property type="match status" value="1"/>
</dbReference>
<evidence type="ECO:0000256" key="4">
    <source>
        <dbReference type="ARBA" id="ARBA00012995"/>
    </source>
</evidence>
<dbReference type="GO" id="GO:0016020">
    <property type="term" value="C:membrane"/>
    <property type="evidence" value="ECO:0007669"/>
    <property type="project" value="Ensembl"/>
</dbReference>
<dbReference type="InterPro" id="IPR001252">
    <property type="entry name" value="Malate_DH_AS"/>
</dbReference>
<dbReference type="Bgee" id="ENSCSAG00000018142">
    <property type="expression patterns" value="Expressed in adrenal cortex and 7 other cell types or tissues"/>
</dbReference>
<evidence type="ECO:0000256" key="7">
    <source>
        <dbReference type="ARBA" id="ARBA00023002"/>
    </source>
</evidence>
<dbReference type="GO" id="GO:0006094">
    <property type="term" value="P:gluconeogenesis"/>
    <property type="evidence" value="ECO:0007669"/>
    <property type="project" value="Ensembl"/>
</dbReference>
<dbReference type="GO" id="GO:0006108">
    <property type="term" value="P:malate metabolic process"/>
    <property type="evidence" value="ECO:0007669"/>
    <property type="project" value="Ensembl"/>
</dbReference>
<dbReference type="GeneTree" id="ENSGT00390000016686"/>
<dbReference type="FunFam" id="3.90.110.10:FF:000001">
    <property type="entry name" value="Malate dehydrogenase"/>
    <property type="match status" value="1"/>
</dbReference>
<dbReference type="Ensembl" id="ENSCSAT00000016239.1">
    <property type="protein sequence ID" value="ENSCSAP00000014159.1"/>
    <property type="gene ID" value="ENSCSAG00000018142.1"/>
</dbReference>
<evidence type="ECO:0000313" key="13">
    <source>
        <dbReference type="Ensembl" id="ENSCSAP00000014159.1"/>
    </source>
</evidence>